<evidence type="ECO:0000313" key="1">
    <source>
        <dbReference type="EMBL" id="KAK7727623.1"/>
    </source>
</evidence>
<proteinExistence type="predicted"/>
<keyword evidence="2" id="KW-1185">Reference proteome</keyword>
<reference evidence="1 2" key="1">
    <citation type="submission" date="2024-02" db="EMBL/GenBank/DDBJ databases">
        <title>De novo assembly and annotation of 12 fungi associated with fruit tree decline syndrome in Ontario, Canada.</title>
        <authorList>
            <person name="Sulman M."/>
            <person name="Ellouze W."/>
            <person name="Ilyukhin E."/>
        </authorList>
    </citation>
    <scope>NUCLEOTIDE SEQUENCE [LARGE SCALE GENOMIC DNA]</scope>
    <source>
        <strain evidence="1 2">M169</strain>
    </source>
</reference>
<gene>
    <name evidence="1" type="ORF">SLS63_007065</name>
</gene>
<comment type="caution">
    <text evidence="1">The sequence shown here is derived from an EMBL/GenBank/DDBJ whole genome shotgun (WGS) entry which is preliminary data.</text>
</comment>
<organism evidence="1 2">
    <name type="scientific">Diaporthe eres</name>
    <name type="common">Phomopsis oblonga</name>
    <dbReference type="NCBI Taxonomy" id="83184"/>
    <lineage>
        <taxon>Eukaryota</taxon>
        <taxon>Fungi</taxon>
        <taxon>Dikarya</taxon>
        <taxon>Ascomycota</taxon>
        <taxon>Pezizomycotina</taxon>
        <taxon>Sordariomycetes</taxon>
        <taxon>Sordariomycetidae</taxon>
        <taxon>Diaporthales</taxon>
        <taxon>Diaporthaceae</taxon>
        <taxon>Diaporthe</taxon>
        <taxon>Diaporthe eres species complex</taxon>
    </lineage>
</organism>
<protein>
    <submittedName>
        <fullName evidence="1">Uncharacterized protein</fullName>
    </submittedName>
</protein>
<evidence type="ECO:0000313" key="2">
    <source>
        <dbReference type="Proteomes" id="UP001430848"/>
    </source>
</evidence>
<sequence>MLAQDDTAGRFGWWTNLYQMGVIMLISSQYGGYVLDEAFDHYDRGLREAVAWIMAHSPTKRPTMMQLQDILATGSAKVFNEQERVSIAELLGAPPQP</sequence>
<dbReference type="Proteomes" id="UP001430848">
    <property type="component" value="Unassembled WGS sequence"/>
</dbReference>
<name>A0ABR1P6J2_DIAER</name>
<accession>A0ABR1P6J2</accession>
<dbReference type="EMBL" id="JAKNSF020000037">
    <property type="protein sequence ID" value="KAK7727623.1"/>
    <property type="molecule type" value="Genomic_DNA"/>
</dbReference>